<keyword evidence="3" id="KW-1185">Reference proteome</keyword>
<dbReference type="OrthoDB" id="445826at2759"/>
<proteinExistence type="predicted"/>
<evidence type="ECO:0000313" key="3">
    <source>
        <dbReference type="Proteomes" id="UP000241769"/>
    </source>
</evidence>
<dbReference type="Pfam" id="PF17921">
    <property type="entry name" value="Integrase_H2C2"/>
    <property type="match status" value="1"/>
</dbReference>
<dbReference type="InParanoid" id="A0A2P6NW53"/>
<name>A0A2P6NW53_9EUKA</name>
<protein>
    <submittedName>
        <fullName evidence="2">Putative retrotransposon polyprotein</fullName>
    </submittedName>
</protein>
<dbReference type="Proteomes" id="UP000241769">
    <property type="component" value="Unassembled WGS sequence"/>
</dbReference>
<comment type="caution">
    <text evidence="2">The sequence shown here is derived from an EMBL/GenBank/DDBJ whole genome shotgun (WGS) entry which is preliminary data.</text>
</comment>
<dbReference type="AlphaFoldDB" id="A0A2P6NW53"/>
<sequence>MGRDNKSNPLEYRPIRLYRWIEENNIISKSQFGFMKGRDTTEAVTNFFACTNNALSTDKNIHRYWDGQQISKQIEKNSETAPTLSRVHSHSQMDFHTTLDNYTFQYRISTTSQTQITYCWTLTGDYWWPTVSKDVNRYIESCATCHCTKVSRRKPPGFLQMLPMPSKRWACLVIGVAVGQSQPAYLMSNSSSSYE</sequence>
<accession>A0A2P6NW53</accession>
<reference evidence="2 3" key="1">
    <citation type="journal article" date="2018" name="Genome Biol. Evol.">
        <title>Multiple Roots of Fruiting Body Formation in Amoebozoa.</title>
        <authorList>
            <person name="Hillmann F."/>
            <person name="Forbes G."/>
            <person name="Novohradska S."/>
            <person name="Ferling I."/>
            <person name="Riege K."/>
            <person name="Groth M."/>
            <person name="Westermann M."/>
            <person name="Marz M."/>
            <person name="Spaller T."/>
            <person name="Winckler T."/>
            <person name="Schaap P."/>
            <person name="Glockner G."/>
        </authorList>
    </citation>
    <scope>NUCLEOTIDE SEQUENCE [LARGE SCALE GENOMIC DNA]</scope>
    <source>
        <strain evidence="2 3">Jena</strain>
    </source>
</reference>
<evidence type="ECO:0000259" key="1">
    <source>
        <dbReference type="Pfam" id="PF17921"/>
    </source>
</evidence>
<dbReference type="EMBL" id="MDYQ01000013">
    <property type="protein sequence ID" value="PRP88192.1"/>
    <property type="molecule type" value="Genomic_DNA"/>
</dbReference>
<feature type="domain" description="Integrase zinc-binding" evidence="1">
    <location>
        <begin position="122"/>
        <end position="150"/>
    </location>
</feature>
<gene>
    <name evidence="2" type="ORF">PROFUN_04015</name>
</gene>
<dbReference type="InterPro" id="IPR041588">
    <property type="entry name" value="Integrase_H2C2"/>
</dbReference>
<organism evidence="2 3">
    <name type="scientific">Planoprotostelium fungivorum</name>
    <dbReference type="NCBI Taxonomy" id="1890364"/>
    <lineage>
        <taxon>Eukaryota</taxon>
        <taxon>Amoebozoa</taxon>
        <taxon>Evosea</taxon>
        <taxon>Variosea</taxon>
        <taxon>Cavosteliida</taxon>
        <taxon>Cavosteliaceae</taxon>
        <taxon>Planoprotostelium</taxon>
    </lineage>
</organism>
<evidence type="ECO:0000313" key="2">
    <source>
        <dbReference type="EMBL" id="PRP88192.1"/>
    </source>
</evidence>